<keyword evidence="4" id="KW-1185">Reference proteome</keyword>
<gene>
    <name evidence="3" type="ORF">PMACD_LOCUS13648</name>
</gene>
<dbReference type="InterPro" id="IPR009060">
    <property type="entry name" value="UBA-like_sf"/>
</dbReference>
<dbReference type="EMBL" id="CAJOBZ010000062">
    <property type="protein sequence ID" value="CAF4928522.1"/>
    <property type="molecule type" value="Genomic_DNA"/>
</dbReference>
<dbReference type="SUPFAM" id="SSF46934">
    <property type="entry name" value="UBA-like"/>
    <property type="match status" value="1"/>
</dbReference>
<sequence length="733" mass="84869">MNTVYSNPENLPVENVTLSAANDGVVQIIKALDPYWVEKKNLILYEKPPTSSGMIIGALDSWRSKMSLYLENLKWLLSLEHHRFWSTVLYHPQCMDSLISFLQESSPPYIPPHECKEIQNLYEEIRRLVFVAFSRLITNKESKTQWMTKEHMASLIYDNFIFTIPVLWDICLTYGVDNSRHVSRLVEAVYTLQPRYEGDTAQALVFVHEAFKYIILQVNKDYDCEDPPNLPETFKGFGEIRRPTNSKGQEKLTFDALRDLVVHMLDSAMTLKIFVEIYSKAVHILKSTNFILSIVQVYEYGIPHLYEKLEEVGDPTRVSYTEVEEFIDLTRSELIDIFREVLAVYKNAIFSGEGNISNNVEAYLSVMMDALSERLLIKDYHSCHPVHEDIDMLRQAYPAIDPVKTDFILQAIYSNLDDEIPERDQRQSEPREINGHLETIDIPSSSKDIDIPDNVREQSLISEVKDILPHLGDGFVLKCLEYYEFQVDRVVNSVLEDTLAEPLRKLDKDLPIIPEDPVDRKFLETGVERLNVFDGDQFDIMTRDDVDLSKIHIGKRKSKYKDLKDMLNDKTDVKTRVDIYSKYNLVCDEEALYSDEYDDTYDSDGIAPAKDMTDDTRRPFVTPRALLNTKKDVEEYDESESEDEKSSQEKNDRRDFCVNPEEMRARREANNARGRRKPPPARNIDVAGAPKGQGQTKDVLNNRDRKEKHKSSRANHNRRQGAQWKRSQGMMPS</sequence>
<feature type="compositionally biased region" description="Acidic residues" evidence="1">
    <location>
        <begin position="634"/>
        <end position="643"/>
    </location>
</feature>
<evidence type="ECO:0000313" key="3">
    <source>
        <dbReference type="EMBL" id="CAF4928522.1"/>
    </source>
</evidence>
<feature type="region of interest" description="Disordered" evidence="1">
    <location>
        <begin position="598"/>
        <end position="733"/>
    </location>
</feature>
<evidence type="ECO:0000313" key="4">
    <source>
        <dbReference type="Proteomes" id="UP000663880"/>
    </source>
</evidence>
<evidence type="ECO:0000259" key="2">
    <source>
        <dbReference type="PROSITE" id="PS51140"/>
    </source>
</evidence>
<dbReference type="InterPro" id="IPR041800">
    <property type="entry name" value="ASCC2_CUE"/>
</dbReference>
<dbReference type="PANTHER" id="PTHR21494:SF0">
    <property type="entry name" value="ACTIVATING SIGNAL COINTEGRATOR 1 COMPLEX SUBUNIT 2"/>
    <property type="match status" value="1"/>
</dbReference>
<dbReference type="Gene3D" id="1.10.8.10">
    <property type="entry name" value="DNA helicase RuvA subunit, C-terminal domain"/>
    <property type="match status" value="1"/>
</dbReference>
<feature type="compositionally biased region" description="Basic residues" evidence="1">
    <location>
        <begin position="706"/>
        <end position="719"/>
    </location>
</feature>
<dbReference type="Pfam" id="PF02845">
    <property type="entry name" value="CUE"/>
    <property type="match status" value="1"/>
</dbReference>
<dbReference type="GO" id="GO:0043130">
    <property type="term" value="F:ubiquitin binding"/>
    <property type="evidence" value="ECO:0007669"/>
    <property type="project" value="InterPro"/>
</dbReference>
<feature type="compositionally biased region" description="Basic and acidic residues" evidence="1">
    <location>
        <begin position="644"/>
        <end position="670"/>
    </location>
</feature>
<feature type="region of interest" description="Disordered" evidence="1">
    <location>
        <begin position="419"/>
        <end position="448"/>
    </location>
</feature>
<dbReference type="OrthoDB" id="5577209at2759"/>
<name>A0A821WQ49_9NEOP</name>
<dbReference type="Proteomes" id="UP000663880">
    <property type="component" value="Unassembled WGS sequence"/>
</dbReference>
<dbReference type="PANTHER" id="PTHR21494">
    <property type="entry name" value="ACTIVATING SIGNAL COINTEGRATOR 1 COMPLEX SUBUNIT 2 ASC-1 COMPLEX SUBUNIT P100"/>
    <property type="match status" value="1"/>
</dbReference>
<proteinExistence type="predicted"/>
<accession>A0A821WQ49</accession>
<comment type="caution">
    <text evidence="3">The sequence shown here is derived from an EMBL/GenBank/DDBJ whole genome shotgun (WGS) entry which is preliminary data.</text>
</comment>
<organism evidence="3 4">
    <name type="scientific">Pieris macdunnoughi</name>
    <dbReference type="NCBI Taxonomy" id="345717"/>
    <lineage>
        <taxon>Eukaryota</taxon>
        <taxon>Metazoa</taxon>
        <taxon>Ecdysozoa</taxon>
        <taxon>Arthropoda</taxon>
        <taxon>Hexapoda</taxon>
        <taxon>Insecta</taxon>
        <taxon>Pterygota</taxon>
        <taxon>Neoptera</taxon>
        <taxon>Endopterygota</taxon>
        <taxon>Lepidoptera</taxon>
        <taxon>Glossata</taxon>
        <taxon>Ditrysia</taxon>
        <taxon>Papilionoidea</taxon>
        <taxon>Pieridae</taxon>
        <taxon>Pierinae</taxon>
        <taxon>Pieris</taxon>
    </lineage>
</organism>
<feature type="compositionally biased region" description="Basic and acidic residues" evidence="1">
    <location>
        <begin position="422"/>
        <end position="439"/>
    </location>
</feature>
<reference evidence="3" key="1">
    <citation type="submission" date="2021-02" db="EMBL/GenBank/DDBJ databases">
        <authorList>
            <person name="Steward A R."/>
        </authorList>
    </citation>
    <scope>NUCLEOTIDE SEQUENCE</scope>
</reference>
<dbReference type="InterPro" id="IPR003892">
    <property type="entry name" value="CUE"/>
</dbReference>
<protein>
    <recommendedName>
        <fullName evidence="2">CUE domain-containing protein</fullName>
    </recommendedName>
</protein>
<feature type="domain" description="CUE" evidence="2">
    <location>
        <begin position="456"/>
        <end position="499"/>
    </location>
</feature>
<dbReference type="SMART" id="SM00546">
    <property type="entry name" value="CUE"/>
    <property type="match status" value="1"/>
</dbReference>
<dbReference type="GO" id="GO:0006355">
    <property type="term" value="P:regulation of DNA-templated transcription"/>
    <property type="evidence" value="ECO:0007669"/>
    <property type="project" value="TreeGrafter"/>
</dbReference>
<evidence type="ECO:0000256" key="1">
    <source>
        <dbReference type="SAM" id="MobiDB-lite"/>
    </source>
</evidence>
<dbReference type="AlphaFoldDB" id="A0A821WQ49"/>
<dbReference type="PROSITE" id="PS51140">
    <property type="entry name" value="CUE"/>
    <property type="match status" value="1"/>
</dbReference>
<dbReference type="CDD" id="cd14364">
    <property type="entry name" value="CUE_ASCC2"/>
    <property type="match status" value="1"/>
</dbReference>
<dbReference type="InterPro" id="IPR052586">
    <property type="entry name" value="ASCC2"/>
</dbReference>